<evidence type="ECO:0000259" key="1">
    <source>
        <dbReference type="Pfam" id="PF00156"/>
    </source>
</evidence>
<keyword evidence="2" id="KW-0808">Transferase</keyword>
<accession>A0A841I380</accession>
<dbReference type="CDD" id="cd06223">
    <property type="entry name" value="PRTases_typeI"/>
    <property type="match status" value="1"/>
</dbReference>
<sequence length="180" mass="19670">MKTYRLSIGNVERDLPYIDVSTNSGIPFVELLGDVELTNAVADELMKLIPQGTDLLFTVATSGVPLGHALSERLGIPYRVARKRRRTYMRDPLIQEVASMTLGVSETLWLDRRHAEFIAGKRVAIVTDVVVSGATMLSLARLVERAGGTVNGYYAGFVQGQPSIDIKAVQQLPVTPQSTL</sequence>
<proteinExistence type="predicted"/>
<dbReference type="Proteomes" id="UP000569951">
    <property type="component" value="Unassembled WGS sequence"/>
</dbReference>
<dbReference type="NCBIfam" id="NF005592">
    <property type="entry name" value="PRK07322.1"/>
    <property type="match status" value="1"/>
</dbReference>
<feature type="domain" description="Phosphoribosyltransferase" evidence="1">
    <location>
        <begin position="45"/>
        <end position="148"/>
    </location>
</feature>
<protein>
    <submittedName>
        <fullName evidence="2">Adenine phosphoribosyltransferase</fullName>
        <ecNumber evidence="2">2.4.2.7</ecNumber>
    </submittedName>
</protein>
<dbReference type="GO" id="GO:0003999">
    <property type="term" value="F:adenine phosphoribosyltransferase activity"/>
    <property type="evidence" value="ECO:0007669"/>
    <property type="project" value="UniProtKB-EC"/>
</dbReference>
<dbReference type="InterPro" id="IPR000836">
    <property type="entry name" value="PRTase_dom"/>
</dbReference>
<dbReference type="SUPFAM" id="SSF53271">
    <property type="entry name" value="PRTase-like"/>
    <property type="match status" value="1"/>
</dbReference>
<evidence type="ECO:0000313" key="3">
    <source>
        <dbReference type="Proteomes" id="UP000569951"/>
    </source>
</evidence>
<dbReference type="AlphaFoldDB" id="A0A841I380"/>
<name>A0A841I380_9DEIO</name>
<reference evidence="2 3" key="1">
    <citation type="submission" date="2020-08" db="EMBL/GenBank/DDBJ databases">
        <title>Genomic Encyclopedia of Type Strains, Phase IV (KMG-IV): sequencing the most valuable type-strain genomes for metagenomic binning, comparative biology and taxonomic classification.</title>
        <authorList>
            <person name="Goeker M."/>
        </authorList>
    </citation>
    <scope>NUCLEOTIDE SEQUENCE [LARGE SCALE GENOMIC DNA]</scope>
    <source>
        <strain evidence="2 3">DSM 21458</strain>
    </source>
</reference>
<dbReference type="EMBL" id="JACHHG010000012">
    <property type="protein sequence ID" value="MBB6099484.1"/>
    <property type="molecule type" value="Genomic_DNA"/>
</dbReference>
<dbReference type="Pfam" id="PF00156">
    <property type="entry name" value="Pribosyltran"/>
    <property type="match status" value="1"/>
</dbReference>
<evidence type="ECO:0000313" key="2">
    <source>
        <dbReference type="EMBL" id="MBB6099484.1"/>
    </source>
</evidence>
<dbReference type="RefSeq" id="WP_183988237.1">
    <property type="nucleotide sequence ID" value="NZ_JACHHG010000012.1"/>
</dbReference>
<dbReference type="PANTHER" id="PTHR43218:SF1">
    <property type="entry name" value="PHOSPHORIBOSYLTRANSFERASE"/>
    <property type="match status" value="1"/>
</dbReference>
<comment type="caution">
    <text evidence="2">The sequence shown here is derived from an EMBL/GenBank/DDBJ whole genome shotgun (WGS) entry which is preliminary data.</text>
</comment>
<dbReference type="EC" id="2.4.2.7" evidence="2"/>
<organism evidence="2 3">
    <name type="scientific">Deinobacterium chartae</name>
    <dbReference type="NCBI Taxonomy" id="521158"/>
    <lineage>
        <taxon>Bacteria</taxon>
        <taxon>Thermotogati</taxon>
        <taxon>Deinococcota</taxon>
        <taxon>Deinococci</taxon>
        <taxon>Deinococcales</taxon>
        <taxon>Deinococcaceae</taxon>
        <taxon>Deinobacterium</taxon>
    </lineage>
</organism>
<keyword evidence="2" id="KW-0328">Glycosyltransferase</keyword>
<dbReference type="Gene3D" id="3.40.50.2020">
    <property type="match status" value="1"/>
</dbReference>
<gene>
    <name evidence="2" type="ORF">HNR42_002934</name>
</gene>
<dbReference type="PANTHER" id="PTHR43218">
    <property type="entry name" value="PHOSPHORIBOSYLTRANSFERASE-RELATED"/>
    <property type="match status" value="1"/>
</dbReference>
<dbReference type="InterPro" id="IPR029057">
    <property type="entry name" value="PRTase-like"/>
</dbReference>
<keyword evidence="3" id="KW-1185">Reference proteome</keyword>